<protein>
    <recommendedName>
        <fullName evidence="3">DUF2489 domain-containing protein</fullName>
    </recommendedName>
</protein>
<dbReference type="Proteomes" id="UP000198629">
    <property type="component" value="Unassembled WGS sequence"/>
</dbReference>
<evidence type="ECO:0008006" key="3">
    <source>
        <dbReference type="Google" id="ProtNLM"/>
    </source>
</evidence>
<dbReference type="EMBL" id="FNFX01000001">
    <property type="protein sequence ID" value="SDK18916.1"/>
    <property type="molecule type" value="Genomic_DNA"/>
</dbReference>
<organism evidence="1 2">
    <name type="scientific">Methylophilus rhizosphaerae</name>
    <dbReference type="NCBI Taxonomy" id="492660"/>
    <lineage>
        <taxon>Bacteria</taxon>
        <taxon>Pseudomonadati</taxon>
        <taxon>Pseudomonadota</taxon>
        <taxon>Betaproteobacteria</taxon>
        <taxon>Nitrosomonadales</taxon>
        <taxon>Methylophilaceae</taxon>
        <taxon>Methylophilus</taxon>
    </lineage>
</organism>
<dbReference type="STRING" id="492660.SAMN05192566_0536"/>
<proteinExistence type="predicted"/>
<sequence length="153" mass="17334">MDLTNSDFISIGSALVVGLSVLYARWAVKASKHQNEISLHAERLNVYKGVTIFGAKLAANGPSIQETDVWKFHEWVQLSEFYYNIAIHQRLDTAFTQALVMLTKNDEWKLAKEQGSANTTDISNERHKIHRALRDECFSISDAIKENLRLAKA</sequence>
<dbReference type="AlphaFoldDB" id="A0A1G8ZUX3"/>
<evidence type="ECO:0000313" key="2">
    <source>
        <dbReference type="Proteomes" id="UP000198629"/>
    </source>
</evidence>
<keyword evidence="2" id="KW-1185">Reference proteome</keyword>
<accession>A0A1G8ZUX3</accession>
<gene>
    <name evidence="1" type="ORF">SAMN05192566_0536</name>
</gene>
<dbReference type="RefSeq" id="WP_091469462.1">
    <property type="nucleotide sequence ID" value="NZ_FNFX01000001.1"/>
</dbReference>
<evidence type="ECO:0000313" key="1">
    <source>
        <dbReference type="EMBL" id="SDK18916.1"/>
    </source>
</evidence>
<reference evidence="2" key="1">
    <citation type="submission" date="2016-10" db="EMBL/GenBank/DDBJ databases">
        <authorList>
            <person name="Varghese N."/>
            <person name="Submissions S."/>
        </authorList>
    </citation>
    <scope>NUCLEOTIDE SEQUENCE [LARGE SCALE GENOMIC DNA]</scope>
    <source>
        <strain evidence="2">CBMB127</strain>
    </source>
</reference>
<name>A0A1G8ZUX3_9PROT</name>